<keyword evidence="2" id="KW-0732">Signal</keyword>
<evidence type="ECO:0008006" key="5">
    <source>
        <dbReference type="Google" id="ProtNLM"/>
    </source>
</evidence>
<name>A0A7M5XAH8_9CNID</name>
<dbReference type="AlphaFoldDB" id="A0A7M5XAH8"/>
<keyword evidence="4" id="KW-1185">Reference proteome</keyword>
<sequence>MKFKAIALIVFVAIQQCIGVKNHQTFFGIYGKFIPANNQGSVKGSQRNILPRVNGEEGGDVKLTLGPAIKPIKTRDGPFQPSQQVSEIIGQVMHFDENMLNGRGPSVARHHPAPSAHREAEEDEEEQTPPNDELASEHGPTSQEETIENDDYNNVEKEEYIAKGREESMHFSKLLDQLEDDPGLGNSQTGNLKPTHKLEQGRLYNGFKATPKLKHPLIHRKKGCTGKRCDIAGGFFGATDGHFEPPNEDEVPYDVGDTPIIGDAEGPVQDEAMMADTLFHLHKVYDKEKQALELLGHHNGHHFHHGFGGHYYHEFPHHDVHDAHDEHHHTQMIPIGIELPNHLHSPQNFRHHGGATTVAGGAAGGTVAGGAAGGTVGGGAAGGVAGGGAPGGVAGGAAGGVEGGAAGGAAGGVEGAAGGAAGGVAGGAAGGAAGGVEGGAAGGVEGGAAGGVEGGAAGGVEGGAAGGIEGGAAGGIEGGAAGGIEGGAAGGTAGGAAGGATGGIAGGAEGGAAVEVAQEVKLQLLLEEKLERLQLEEQRLAEQQADL</sequence>
<evidence type="ECO:0000256" key="2">
    <source>
        <dbReference type="SAM" id="SignalP"/>
    </source>
</evidence>
<reference evidence="3" key="1">
    <citation type="submission" date="2021-01" db="UniProtKB">
        <authorList>
            <consortium name="EnsemblMetazoa"/>
        </authorList>
    </citation>
    <scope>IDENTIFICATION</scope>
</reference>
<dbReference type="Proteomes" id="UP000594262">
    <property type="component" value="Unplaced"/>
</dbReference>
<organism evidence="3 4">
    <name type="scientific">Clytia hemisphaerica</name>
    <dbReference type="NCBI Taxonomy" id="252671"/>
    <lineage>
        <taxon>Eukaryota</taxon>
        <taxon>Metazoa</taxon>
        <taxon>Cnidaria</taxon>
        <taxon>Hydrozoa</taxon>
        <taxon>Hydroidolina</taxon>
        <taxon>Leptothecata</taxon>
        <taxon>Obeliida</taxon>
        <taxon>Clytiidae</taxon>
        <taxon>Clytia</taxon>
    </lineage>
</organism>
<evidence type="ECO:0000313" key="3">
    <source>
        <dbReference type="EnsemblMetazoa" id="CLYHEMP019849.2"/>
    </source>
</evidence>
<feature type="chain" id="PRO_5029657143" description="Cnidarian restricted protein" evidence="2">
    <location>
        <begin position="20"/>
        <end position="547"/>
    </location>
</feature>
<proteinExistence type="predicted"/>
<protein>
    <recommendedName>
        <fullName evidence="5">Cnidarian restricted protein</fullName>
    </recommendedName>
</protein>
<feature type="signal peptide" evidence="2">
    <location>
        <begin position="1"/>
        <end position="19"/>
    </location>
</feature>
<accession>A0A7M5XAH8</accession>
<evidence type="ECO:0000313" key="4">
    <source>
        <dbReference type="Proteomes" id="UP000594262"/>
    </source>
</evidence>
<dbReference type="EnsemblMetazoa" id="CLYHEMT019849.2">
    <property type="protein sequence ID" value="CLYHEMP019849.2"/>
    <property type="gene ID" value="CLYHEMG019849"/>
</dbReference>
<feature type="region of interest" description="Disordered" evidence="1">
    <location>
        <begin position="99"/>
        <end position="154"/>
    </location>
</feature>
<evidence type="ECO:0000256" key="1">
    <source>
        <dbReference type="SAM" id="MobiDB-lite"/>
    </source>
</evidence>